<dbReference type="PANTHER" id="PTHR43434">
    <property type="entry name" value="PHOSPHOGLYCOLATE PHOSPHATASE"/>
    <property type="match status" value="1"/>
</dbReference>
<dbReference type="NCBIfam" id="TIGR01549">
    <property type="entry name" value="HAD-SF-IA-v1"/>
    <property type="match status" value="1"/>
</dbReference>
<dbReference type="AlphaFoldDB" id="X0W9B5"/>
<organism evidence="1">
    <name type="scientific">marine sediment metagenome</name>
    <dbReference type="NCBI Taxonomy" id="412755"/>
    <lineage>
        <taxon>unclassified sequences</taxon>
        <taxon>metagenomes</taxon>
        <taxon>ecological metagenomes</taxon>
    </lineage>
</organism>
<dbReference type="GO" id="GO:0005829">
    <property type="term" value="C:cytosol"/>
    <property type="evidence" value="ECO:0007669"/>
    <property type="project" value="TreeGrafter"/>
</dbReference>
<dbReference type="InterPro" id="IPR036412">
    <property type="entry name" value="HAD-like_sf"/>
</dbReference>
<proteinExistence type="predicted"/>
<dbReference type="EMBL" id="BARS01024552">
    <property type="protein sequence ID" value="GAG09231.1"/>
    <property type="molecule type" value="Genomic_DNA"/>
</dbReference>
<accession>X0W9B5</accession>
<dbReference type="InterPro" id="IPR006439">
    <property type="entry name" value="HAD-SF_hydro_IA"/>
</dbReference>
<comment type="caution">
    <text evidence="1">The sequence shown here is derived from an EMBL/GenBank/DDBJ whole genome shotgun (WGS) entry which is preliminary data.</text>
</comment>
<evidence type="ECO:0008006" key="2">
    <source>
        <dbReference type="Google" id="ProtNLM"/>
    </source>
</evidence>
<protein>
    <recommendedName>
        <fullName evidence="2">HAD family hydrolase</fullName>
    </recommendedName>
</protein>
<dbReference type="InterPro" id="IPR041492">
    <property type="entry name" value="HAD_2"/>
</dbReference>
<name>X0W9B5_9ZZZZ</name>
<gene>
    <name evidence="1" type="ORF">S01H1_38967</name>
</gene>
<dbReference type="InterPro" id="IPR050155">
    <property type="entry name" value="HAD-like_hydrolase_sf"/>
</dbReference>
<dbReference type="PANTHER" id="PTHR43434:SF1">
    <property type="entry name" value="PHOSPHOGLYCOLATE PHOSPHATASE"/>
    <property type="match status" value="1"/>
</dbReference>
<reference evidence="1" key="1">
    <citation type="journal article" date="2014" name="Front. Microbiol.">
        <title>High frequency of phylogenetically diverse reductive dehalogenase-homologous genes in deep subseafloor sedimentary metagenomes.</title>
        <authorList>
            <person name="Kawai M."/>
            <person name="Futagami T."/>
            <person name="Toyoda A."/>
            <person name="Takaki Y."/>
            <person name="Nishi S."/>
            <person name="Hori S."/>
            <person name="Arai W."/>
            <person name="Tsubouchi T."/>
            <person name="Morono Y."/>
            <person name="Uchiyama I."/>
            <person name="Ito T."/>
            <person name="Fujiyama A."/>
            <person name="Inagaki F."/>
            <person name="Takami H."/>
        </authorList>
    </citation>
    <scope>NUCLEOTIDE SEQUENCE</scope>
    <source>
        <strain evidence="1">Expedition CK06-06</strain>
    </source>
</reference>
<dbReference type="GO" id="GO:0006281">
    <property type="term" value="P:DNA repair"/>
    <property type="evidence" value="ECO:0007669"/>
    <property type="project" value="TreeGrafter"/>
</dbReference>
<evidence type="ECO:0000313" key="1">
    <source>
        <dbReference type="EMBL" id="GAG09231.1"/>
    </source>
</evidence>
<dbReference type="GO" id="GO:0008967">
    <property type="term" value="F:phosphoglycolate phosphatase activity"/>
    <property type="evidence" value="ECO:0007669"/>
    <property type="project" value="TreeGrafter"/>
</dbReference>
<dbReference type="Pfam" id="PF13419">
    <property type="entry name" value="HAD_2"/>
    <property type="match status" value="1"/>
</dbReference>
<dbReference type="InterPro" id="IPR023214">
    <property type="entry name" value="HAD_sf"/>
</dbReference>
<dbReference type="SUPFAM" id="SSF56784">
    <property type="entry name" value="HAD-like"/>
    <property type="match status" value="1"/>
</dbReference>
<sequence>MDGTLIEMTDPSRHSQHIRHNVSYGSIKHRMKELAATHGVPHEVVAGLERMAHIWNAARAYADHNGFLEEDTQALMSSINVPFMEEEKADHAMSVLIPGTMKALTALREMGYEMTLVTTASRWSVERILGSPEYGSLGRFFSHTVTRDDCSYVKPCPEAIEKALRLHGRDDFVYIGDSDHDAEAAKAAGGVFILINTRDYDQEHMRRLKPDAVITGPGELPDALSSLGYA</sequence>
<dbReference type="Gene3D" id="3.40.50.1000">
    <property type="entry name" value="HAD superfamily/HAD-like"/>
    <property type="match status" value="1"/>
</dbReference>